<dbReference type="PATRIC" id="fig|345073.21.peg.414"/>
<evidence type="ECO:0000313" key="1">
    <source>
        <dbReference type="EMBL" id="ABQ19837.1"/>
    </source>
</evidence>
<dbReference type="SMR" id="A0A0H3AHE6"/>
<name>A0A0H3AHE6_VIBC3</name>
<sequence length="89" mass="10385">MLSFINKPRMESKMTIPELRELYQTQQLVEAIIEPSFQEGEWIVEFRHQMGGFVLLTDENGEECRYIDLDSASQSAMAVGFRQVRIENQ</sequence>
<evidence type="ECO:0008006" key="3">
    <source>
        <dbReference type="Google" id="ProtNLM"/>
    </source>
</evidence>
<dbReference type="KEGG" id="vco:VC0395_A2794"/>
<protein>
    <recommendedName>
        <fullName evidence="3">Thymidylate kinase</fullName>
    </recommendedName>
</protein>
<dbReference type="EMBL" id="CP000627">
    <property type="protein sequence ID" value="ABQ19837.1"/>
    <property type="molecule type" value="Genomic_DNA"/>
</dbReference>
<dbReference type="KEGG" id="vcr:VC395_0427"/>
<accession>A0A0H3AHE6</accession>
<evidence type="ECO:0000313" key="2">
    <source>
        <dbReference type="Proteomes" id="UP000000249"/>
    </source>
</evidence>
<dbReference type="AlphaFoldDB" id="A0A0H3AHE6"/>
<organism evidence="1 2">
    <name type="scientific">Vibrio cholerae serotype O1 (strain ATCC 39541 / Classical Ogawa 395 / O395)</name>
    <dbReference type="NCBI Taxonomy" id="345073"/>
    <lineage>
        <taxon>Bacteria</taxon>
        <taxon>Pseudomonadati</taxon>
        <taxon>Pseudomonadota</taxon>
        <taxon>Gammaproteobacteria</taxon>
        <taxon>Vibrionales</taxon>
        <taxon>Vibrionaceae</taxon>
        <taxon>Vibrio</taxon>
    </lineage>
</organism>
<dbReference type="Proteomes" id="UP000000249">
    <property type="component" value="Chromosome 1"/>
</dbReference>
<dbReference type="OrthoDB" id="5917471at2"/>
<reference evidence="1 2" key="1">
    <citation type="submission" date="2007-03" db="EMBL/GenBank/DDBJ databases">
        <authorList>
            <person name="Heidelberg J."/>
        </authorList>
    </citation>
    <scope>NUCLEOTIDE SEQUENCE [LARGE SCALE GENOMIC DNA]</scope>
    <source>
        <strain evidence="2">ATCC 39541 / Classical Ogawa 395 / O395</strain>
    </source>
</reference>
<proteinExistence type="predicted"/>
<dbReference type="eggNOG" id="ENOG502ZHSS">
    <property type="taxonomic scope" value="Bacteria"/>
</dbReference>
<gene>
    <name evidence="1" type="ordered locus">VC0395_A2794</name>
</gene>